<dbReference type="SUPFAM" id="SSF52980">
    <property type="entry name" value="Restriction endonuclease-like"/>
    <property type="match status" value="1"/>
</dbReference>
<comment type="similarity">
    <text evidence="1 2">Belongs to the UPF0102 family.</text>
</comment>
<evidence type="ECO:0000256" key="1">
    <source>
        <dbReference type="ARBA" id="ARBA00006738"/>
    </source>
</evidence>
<dbReference type="EMBL" id="FWFU01000002">
    <property type="protein sequence ID" value="SLN33830.1"/>
    <property type="molecule type" value="Genomic_DNA"/>
</dbReference>
<evidence type="ECO:0000313" key="4">
    <source>
        <dbReference type="Proteomes" id="UP000193207"/>
    </source>
</evidence>
<dbReference type="OrthoDB" id="9812968at2"/>
<dbReference type="InterPro" id="IPR011335">
    <property type="entry name" value="Restrct_endonuc-II-like"/>
</dbReference>
<gene>
    <name evidence="3" type="ORF">ROH8110_01645</name>
</gene>
<dbReference type="AlphaFoldDB" id="A0A1X6YXQ0"/>
<keyword evidence="4" id="KW-1185">Reference proteome</keyword>
<dbReference type="PANTHER" id="PTHR34039:SF1">
    <property type="entry name" value="UPF0102 PROTEIN YRAN"/>
    <property type="match status" value="1"/>
</dbReference>
<dbReference type="InterPro" id="IPR011856">
    <property type="entry name" value="tRNA_endonuc-like_dom_sf"/>
</dbReference>
<dbReference type="RefSeq" id="WP_085817273.1">
    <property type="nucleotide sequence ID" value="NZ_FWFU01000002.1"/>
</dbReference>
<dbReference type="InterPro" id="IPR003509">
    <property type="entry name" value="UPF0102_YraN-like"/>
</dbReference>
<accession>A0A1X6YXQ0</accession>
<dbReference type="Gene3D" id="3.40.1350.10">
    <property type="match status" value="1"/>
</dbReference>
<evidence type="ECO:0000313" key="3">
    <source>
        <dbReference type="EMBL" id="SLN33830.1"/>
    </source>
</evidence>
<organism evidence="3 4">
    <name type="scientific">Roseovarius halotolerans</name>
    <dbReference type="NCBI Taxonomy" id="505353"/>
    <lineage>
        <taxon>Bacteria</taxon>
        <taxon>Pseudomonadati</taxon>
        <taxon>Pseudomonadota</taxon>
        <taxon>Alphaproteobacteria</taxon>
        <taxon>Rhodobacterales</taxon>
        <taxon>Roseobacteraceae</taxon>
        <taxon>Roseovarius</taxon>
    </lineage>
</organism>
<evidence type="ECO:0000256" key="2">
    <source>
        <dbReference type="HAMAP-Rule" id="MF_00048"/>
    </source>
</evidence>
<proteinExistence type="inferred from homology"/>
<dbReference type="HAMAP" id="MF_00048">
    <property type="entry name" value="UPF0102"/>
    <property type="match status" value="1"/>
</dbReference>
<protein>
    <recommendedName>
        <fullName evidence="2">UPF0102 protein ROH8110_01645</fullName>
    </recommendedName>
</protein>
<dbReference type="Pfam" id="PF02021">
    <property type="entry name" value="UPF0102"/>
    <property type="match status" value="1"/>
</dbReference>
<sequence length="139" mass="15353">MTVGTDVRQVDADASWRRQRADRGLRAWQSGMAAERSVAACYDRRGADLLETRWRGEGGEIDLILREGAVIVFCEVKAARSFDAAIARLRPVQVRRIHAAAAEYLGNVPAGQLAEVRFDLAVVDQRGATEIIENAFGHF</sequence>
<dbReference type="GO" id="GO:0003676">
    <property type="term" value="F:nucleic acid binding"/>
    <property type="evidence" value="ECO:0007669"/>
    <property type="project" value="InterPro"/>
</dbReference>
<dbReference type="PANTHER" id="PTHR34039">
    <property type="entry name" value="UPF0102 PROTEIN YRAN"/>
    <property type="match status" value="1"/>
</dbReference>
<reference evidence="3 4" key="1">
    <citation type="submission" date="2017-03" db="EMBL/GenBank/DDBJ databases">
        <authorList>
            <person name="Afonso C.L."/>
            <person name="Miller P.J."/>
            <person name="Scott M.A."/>
            <person name="Spackman E."/>
            <person name="Goraichik I."/>
            <person name="Dimitrov K.M."/>
            <person name="Suarez D.L."/>
            <person name="Swayne D.E."/>
        </authorList>
    </citation>
    <scope>NUCLEOTIDE SEQUENCE [LARGE SCALE GENOMIC DNA]</scope>
    <source>
        <strain evidence="3 4">CECT 8110</strain>
    </source>
</reference>
<name>A0A1X6YXQ0_9RHOB</name>
<dbReference type="Proteomes" id="UP000193207">
    <property type="component" value="Unassembled WGS sequence"/>
</dbReference>